<reference evidence="2" key="1">
    <citation type="submission" date="2024-05" db="EMBL/GenBank/DDBJ databases">
        <title>Whole genome shotgun sequence of Streptomyces hygroscopicus NBRC 113678.</title>
        <authorList>
            <person name="Komaki H."/>
            <person name="Tamura T."/>
        </authorList>
    </citation>
    <scope>NUCLEOTIDE SEQUENCE</scope>
    <source>
        <strain evidence="2">N11-34</strain>
    </source>
</reference>
<evidence type="ECO:0000313" key="3">
    <source>
        <dbReference type="Proteomes" id="UP001054854"/>
    </source>
</evidence>
<feature type="region of interest" description="Disordered" evidence="1">
    <location>
        <begin position="29"/>
        <end position="66"/>
    </location>
</feature>
<evidence type="ECO:0000313" key="2">
    <source>
        <dbReference type="EMBL" id="GHJ31054.1"/>
    </source>
</evidence>
<organism evidence="2 3">
    <name type="scientific">Streptomyces hygroscopicus</name>
    <dbReference type="NCBI Taxonomy" id="1912"/>
    <lineage>
        <taxon>Bacteria</taxon>
        <taxon>Bacillati</taxon>
        <taxon>Actinomycetota</taxon>
        <taxon>Actinomycetes</taxon>
        <taxon>Kitasatosporales</taxon>
        <taxon>Streptomycetaceae</taxon>
        <taxon>Streptomyces</taxon>
        <taxon>Streptomyces violaceusniger group</taxon>
    </lineage>
</organism>
<dbReference type="EMBL" id="BNEK01000005">
    <property type="protein sequence ID" value="GHJ31054.1"/>
    <property type="molecule type" value="Genomic_DNA"/>
</dbReference>
<dbReference type="RefSeq" id="WP_236258439.1">
    <property type="nucleotide sequence ID" value="NZ_BNEK01000005.1"/>
</dbReference>
<proteinExistence type="predicted"/>
<protein>
    <submittedName>
        <fullName evidence="2">Uncharacterized protein</fullName>
    </submittedName>
</protein>
<name>A0ABQ3U626_STRHY</name>
<gene>
    <name evidence="2" type="ORF">TPA0910_54870</name>
</gene>
<dbReference type="Proteomes" id="UP001054854">
    <property type="component" value="Unassembled WGS sequence"/>
</dbReference>
<comment type="caution">
    <text evidence="2">The sequence shown here is derived from an EMBL/GenBank/DDBJ whole genome shotgun (WGS) entry which is preliminary data.</text>
</comment>
<accession>A0ABQ3U626</accession>
<sequence length="117" mass="12952">MNNPIQWFRAWVSAFLALRPRGRHRSEAMPLASRAGISRPEAGDVDSAARAQPVVTSPHSDVPTPEWRTAALPLDDRESASVLPYVVAPEQRRDLRRVGVVPRVELVCAPHGMVVIR</sequence>
<evidence type="ECO:0000256" key="1">
    <source>
        <dbReference type="SAM" id="MobiDB-lite"/>
    </source>
</evidence>
<keyword evidence="3" id="KW-1185">Reference proteome</keyword>